<feature type="domain" description="MHD" evidence="6">
    <location>
        <begin position="380"/>
        <end position="642"/>
    </location>
</feature>
<keyword evidence="8" id="KW-1185">Reference proteome</keyword>
<organism evidence="7 8">
    <name type="scientific">Polyrhizophydium stewartii</name>
    <dbReference type="NCBI Taxonomy" id="2732419"/>
    <lineage>
        <taxon>Eukaryota</taxon>
        <taxon>Fungi</taxon>
        <taxon>Fungi incertae sedis</taxon>
        <taxon>Chytridiomycota</taxon>
        <taxon>Chytridiomycota incertae sedis</taxon>
        <taxon>Chytridiomycetes</taxon>
        <taxon>Rhizophydiales</taxon>
        <taxon>Rhizophydiales incertae sedis</taxon>
        <taxon>Polyrhizophydium</taxon>
    </lineage>
</organism>
<feature type="region of interest" description="Disordered" evidence="5">
    <location>
        <begin position="210"/>
        <end position="300"/>
    </location>
</feature>
<protein>
    <recommendedName>
        <fullName evidence="6">MHD domain-containing protein</fullName>
    </recommendedName>
</protein>
<feature type="compositionally biased region" description="Polar residues" evidence="5">
    <location>
        <begin position="235"/>
        <end position="251"/>
    </location>
</feature>
<comment type="caution">
    <text evidence="7">The sequence shown here is derived from an EMBL/GenBank/DDBJ whole genome shotgun (WGS) entry which is preliminary data.</text>
</comment>
<dbReference type="EMBL" id="JADGIZ020000011">
    <property type="protein sequence ID" value="KAL2917344.1"/>
    <property type="molecule type" value="Genomic_DNA"/>
</dbReference>
<dbReference type="Proteomes" id="UP001527925">
    <property type="component" value="Unassembled WGS sequence"/>
</dbReference>
<feature type="region of interest" description="Disordered" evidence="5">
    <location>
        <begin position="333"/>
        <end position="362"/>
    </location>
</feature>
<evidence type="ECO:0000256" key="5">
    <source>
        <dbReference type="SAM" id="MobiDB-lite"/>
    </source>
</evidence>
<dbReference type="InterPro" id="IPR027267">
    <property type="entry name" value="AH/BAR_dom_sf"/>
</dbReference>
<evidence type="ECO:0000313" key="7">
    <source>
        <dbReference type="EMBL" id="KAL2917344.1"/>
    </source>
</evidence>
<evidence type="ECO:0000256" key="3">
    <source>
        <dbReference type="ARBA" id="ARBA00022553"/>
    </source>
</evidence>
<sequence length="648" mass="69662">MRAAIEERYAADLAKLSKRTLSDKVDADLIGTVGGLWTELLTTTANVSKARAAMAADIAKFEAAFRTRCDKDPQGEWHKVRQGQSALSANYEADFVRITKDYADKIARVEKLDSKTKKRSGTQQVERKVLDAMTAADTAKLHWEAEATKLFTKFESMDRTRLEYLKTHLAKYAELEGSVLESLSAINIAIVTAFSDFSVEDEILNFCTTKGTANGDRRGSHHGSVHRQDAPSAEMSPNASGTFNARNTSTSLHEDKQHTQQQPSIDEEGFSVRPDDTADPFKIAAKPGDDDSDDEQPTQQKLKVAIKDHAIVESGQAAQADILSIAAKLPPPTTAGRTLNQRTRTRTQSTGPGVLGSPVSEKSVQLPTSGLGMLASSPDSMGVWVDATIHETVNVLQAAGQVDKILVTGEILMQVPNPAERLNLASMLATIRVQNFAALQQIVPNEAFVSASPHGAPDEFVLDLGLLALQGPAPTALFKYQVLTQSPADCAPISVRPMWKCDEKQASLLLSYEPNAPLLARLPVHDISLLASISGGGEIGSVQTKPTGAWDLDSRCIEWQLGEADLLGESPDGGAHRILARIETSETCTPNVVVVRFESRGTTLSGIDVDVVGGPAATPPSEHIRLLRSAHKLVSSGKFGAQAELVPA</sequence>
<evidence type="ECO:0000259" key="6">
    <source>
        <dbReference type="PROSITE" id="PS51072"/>
    </source>
</evidence>
<accession>A0ABR4ND36</accession>
<comment type="subcellular location">
    <subcellularLocation>
        <location evidence="1">Cytoplasm</location>
    </subcellularLocation>
</comment>
<dbReference type="Pfam" id="PF10291">
    <property type="entry name" value="muHD"/>
    <property type="match status" value="1"/>
</dbReference>
<reference evidence="7 8" key="1">
    <citation type="submission" date="2023-09" db="EMBL/GenBank/DDBJ databases">
        <title>Pangenome analysis of Batrachochytrium dendrobatidis and related Chytrids.</title>
        <authorList>
            <person name="Yacoub M.N."/>
            <person name="Stajich J.E."/>
            <person name="James T.Y."/>
        </authorList>
    </citation>
    <scope>NUCLEOTIDE SEQUENCE [LARGE SCALE GENOMIC DNA]</scope>
    <source>
        <strain evidence="7 8">JEL0888</strain>
    </source>
</reference>
<evidence type="ECO:0000313" key="8">
    <source>
        <dbReference type="Proteomes" id="UP001527925"/>
    </source>
</evidence>
<dbReference type="SUPFAM" id="SSF103657">
    <property type="entry name" value="BAR/IMD domain-like"/>
    <property type="match status" value="1"/>
</dbReference>
<evidence type="ECO:0000256" key="1">
    <source>
        <dbReference type="ARBA" id="ARBA00004496"/>
    </source>
</evidence>
<evidence type="ECO:0000256" key="2">
    <source>
        <dbReference type="ARBA" id="ARBA00022490"/>
    </source>
</evidence>
<dbReference type="InterPro" id="IPR001060">
    <property type="entry name" value="FCH_dom"/>
</dbReference>
<keyword evidence="3" id="KW-0597">Phosphoprotein</keyword>
<dbReference type="InterPro" id="IPR018808">
    <property type="entry name" value="Muniscin_C"/>
</dbReference>
<feature type="compositionally biased region" description="Low complexity" evidence="5">
    <location>
        <begin position="337"/>
        <end position="350"/>
    </location>
</feature>
<dbReference type="PROSITE" id="PS51072">
    <property type="entry name" value="MHD"/>
    <property type="match status" value="1"/>
</dbReference>
<dbReference type="Gene3D" id="1.20.1270.60">
    <property type="entry name" value="Arfaptin homology (AH) domain/BAR domain"/>
    <property type="match status" value="1"/>
</dbReference>
<keyword evidence="4" id="KW-0254">Endocytosis</keyword>
<keyword evidence="2" id="KW-0963">Cytoplasm</keyword>
<gene>
    <name evidence="7" type="ORF">HK105_203008</name>
</gene>
<evidence type="ECO:0000256" key="4">
    <source>
        <dbReference type="ARBA" id="ARBA00022583"/>
    </source>
</evidence>
<dbReference type="PANTHER" id="PTHR23065:SF7">
    <property type="entry name" value="NOSTRIN, ISOFORM H"/>
    <property type="match status" value="1"/>
</dbReference>
<dbReference type="Pfam" id="PF00611">
    <property type="entry name" value="FCH"/>
    <property type="match status" value="1"/>
</dbReference>
<dbReference type="PANTHER" id="PTHR23065">
    <property type="entry name" value="PROLINE-SERINE-THREONINE PHOSPHATASE INTERACTING PROTEIN 1"/>
    <property type="match status" value="1"/>
</dbReference>
<name>A0ABR4ND36_9FUNG</name>
<dbReference type="InterPro" id="IPR028565">
    <property type="entry name" value="MHD"/>
</dbReference>
<proteinExistence type="predicted"/>